<dbReference type="EMBL" id="CM051400">
    <property type="protein sequence ID" value="KAJ4714642.1"/>
    <property type="molecule type" value="Genomic_DNA"/>
</dbReference>
<reference evidence="1 2" key="1">
    <citation type="journal article" date="2023" name="Science">
        <title>Complex scaffold remodeling in plant triterpene biosynthesis.</title>
        <authorList>
            <person name="De La Pena R."/>
            <person name="Hodgson H."/>
            <person name="Liu J.C."/>
            <person name="Stephenson M.J."/>
            <person name="Martin A.C."/>
            <person name="Owen C."/>
            <person name="Harkess A."/>
            <person name="Leebens-Mack J."/>
            <person name="Jimenez L.E."/>
            <person name="Osbourn A."/>
            <person name="Sattely E.S."/>
        </authorList>
    </citation>
    <scope>NUCLEOTIDE SEQUENCE [LARGE SCALE GENOMIC DNA]</scope>
    <source>
        <strain evidence="2">cv. JPN11</strain>
        <tissue evidence="1">Leaf</tissue>
    </source>
</reference>
<comment type="caution">
    <text evidence="1">The sequence shown here is derived from an EMBL/GenBank/DDBJ whole genome shotgun (WGS) entry which is preliminary data.</text>
</comment>
<evidence type="ECO:0000313" key="1">
    <source>
        <dbReference type="EMBL" id="KAJ4714642.1"/>
    </source>
</evidence>
<name>A0ACC1XUP9_MELAZ</name>
<dbReference type="Proteomes" id="UP001164539">
    <property type="component" value="Chromosome 7"/>
</dbReference>
<evidence type="ECO:0000313" key="2">
    <source>
        <dbReference type="Proteomes" id="UP001164539"/>
    </source>
</evidence>
<proteinExistence type="predicted"/>
<protein>
    <submittedName>
        <fullName evidence="1">Uncharacterized protein</fullName>
    </submittedName>
</protein>
<sequence>MPYVSPSLLLGPLFIIPFLSCLSSVFCLLFSSLLSQSDLREKNKRERFLGGIMSKKTSTSHPSQPPIYFQYAMSKLPLPRNRYSQYILLYIERSFLVD</sequence>
<keyword evidence="2" id="KW-1185">Reference proteome</keyword>
<gene>
    <name evidence="1" type="ORF">OWV82_013097</name>
</gene>
<organism evidence="1 2">
    <name type="scientific">Melia azedarach</name>
    <name type="common">Chinaberry tree</name>
    <dbReference type="NCBI Taxonomy" id="155640"/>
    <lineage>
        <taxon>Eukaryota</taxon>
        <taxon>Viridiplantae</taxon>
        <taxon>Streptophyta</taxon>
        <taxon>Embryophyta</taxon>
        <taxon>Tracheophyta</taxon>
        <taxon>Spermatophyta</taxon>
        <taxon>Magnoliopsida</taxon>
        <taxon>eudicotyledons</taxon>
        <taxon>Gunneridae</taxon>
        <taxon>Pentapetalae</taxon>
        <taxon>rosids</taxon>
        <taxon>malvids</taxon>
        <taxon>Sapindales</taxon>
        <taxon>Meliaceae</taxon>
        <taxon>Melia</taxon>
    </lineage>
</organism>
<accession>A0ACC1XUP9</accession>